<dbReference type="GeneID" id="14539216"/>
<dbReference type="RefSeq" id="XP_003868257.1">
    <property type="nucleotide sequence ID" value="XM_003868209.1"/>
</dbReference>
<dbReference type="EMBL" id="HE681720">
    <property type="protein sequence ID" value="CCG22823.1"/>
    <property type="molecule type" value="Genomic_DNA"/>
</dbReference>
<gene>
    <name evidence="1" type="ORF">CORT_0B11240</name>
</gene>
<protein>
    <submittedName>
        <fullName evidence="1">Uncharacterized protein</fullName>
    </submittedName>
</protein>
<proteinExistence type="predicted"/>
<dbReference type="KEGG" id="cot:CORT_0B11240"/>
<name>H8X2A1_CANO9</name>
<dbReference type="eggNOG" id="ENOG502SWSU">
    <property type="taxonomic scope" value="Eukaryota"/>
</dbReference>
<keyword evidence="2" id="KW-1185">Reference proteome</keyword>
<dbReference type="AlphaFoldDB" id="H8X2A1"/>
<organism evidence="1 2">
    <name type="scientific">Candida orthopsilosis (strain 90-125)</name>
    <name type="common">Yeast</name>
    <dbReference type="NCBI Taxonomy" id="1136231"/>
    <lineage>
        <taxon>Eukaryota</taxon>
        <taxon>Fungi</taxon>
        <taxon>Dikarya</taxon>
        <taxon>Ascomycota</taxon>
        <taxon>Saccharomycotina</taxon>
        <taxon>Pichiomycetes</taxon>
        <taxon>Debaryomycetaceae</taxon>
        <taxon>Candida/Lodderomyces clade</taxon>
        <taxon>Candida</taxon>
    </lineage>
</organism>
<dbReference type="HOGENOM" id="CLU_031204_0_0_1"/>
<sequence length="509" mass="58489">MWFVLVSIFVTRFCYHNKKITQDNHNRRVTMTQVQLSPCKNYIGQIQPLEDSIALNIFQNPHNTLYRSFQVIEIIQSKFVPNNIPSSLDISFQWEYNYKGKDCEKLAVLVRNMAALFFLDINKYEASSVLIRQPQYEGIESFQWLPPTDHEKKTGYANSSQIVLFSELNLSANIYSLDCTRRLFTIDKPINDRIIYRRTSSGSFWCMLADTFEYNVPPTMYQFSNLRSFSLLMNSARLHNFVSEEVRVDWSPSGNWLQILDQNEALSGHNLKVYGSNGTSGPNFAKPLVDIEFESEVEEDGLVRIARGGIHNCWCSIDSEEFILLARLVGDQLELKGVSMKLLKVVLRATKDLKEIVAQSNVRDDSIDVMRVLQLHELIFVQLGKFMLCLFHRTGDAELNFLTAVETQSDIVDIIANKSRWFIITKQQILLYEKSLVKALLSTNIPIYSASLLDKDTIVVFSRGPDGEFWNYLNIEESSQNSKARGTSSNHSTDEITDTFAIRKRARIQ</sequence>
<accession>H8X2A1</accession>
<dbReference type="Proteomes" id="UP000005018">
    <property type="component" value="Chromosome 2"/>
</dbReference>
<reference evidence="1 2" key="1">
    <citation type="journal article" date="2012" name="PLoS ONE">
        <title>Sequence and analysis of the genome of the pathogenic yeast Candida orthopsilosis.</title>
        <authorList>
            <person name="Riccombeni A."/>
            <person name="Vidanes G."/>
            <person name="Proux-Wera E."/>
            <person name="Wolfe K.H."/>
            <person name="Butler G."/>
        </authorList>
    </citation>
    <scope>NUCLEOTIDE SEQUENCE [LARGE SCALE GENOMIC DNA]</scope>
    <source>
        <strain evidence="1 2">Co 90-125</strain>
    </source>
</reference>
<evidence type="ECO:0000313" key="2">
    <source>
        <dbReference type="Proteomes" id="UP000005018"/>
    </source>
</evidence>
<dbReference type="OrthoDB" id="4020988at2759"/>
<evidence type="ECO:0000313" key="1">
    <source>
        <dbReference type="EMBL" id="CCG22823.1"/>
    </source>
</evidence>